<feature type="domain" description="Glycosyl transferase family 1" evidence="1">
    <location>
        <begin position="220"/>
        <end position="353"/>
    </location>
</feature>
<protein>
    <submittedName>
        <fullName evidence="2">Glycosyltransferase</fullName>
    </submittedName>
</protein>
<dbReference type="CDD" id="cd03801">
    <property type="entry name" value="GT4_PimA-like"/>
    <property type="match status" value="1"/>
</dbReference>
<dbReference type="SUPFAM" id="SSF53756">
    <property type="entry name" value="UDP-Glycosyltransferase/glycogen phosphorylase"/>
    <property type="match status" value="1"/>
</dbReference>
<name>A0A395WA04_9FIRM</name>
<evidence type="ECO:0000313" key="3">
    <source>
        <dbReference type="Proteomes" id="UP000265489"/>
    </source>
</evidence>
<reference evidence="2 3" key="1">
    <citation type="submission" date="2018-08" db="EMBL/GenBank/DDBJ databases">
        <title>A genome reference for cultivated species of the human gut microbiota.</title>
        <authorList>
            <person name="Zou Y."/>
            <person name="Xue W."/>
            <person name="Luo G."/>
        </authorList>
    </citation>
    <scope>NUCLEOTIDE SEQUENCE [LARGE SCALE GENOMIC DNA]</scope>
    <source>
        <strain evidence="2 3">AF15-20</strain>
    </source>
</reference>
<gene>
    <name evidence="2" type="ORF">DWW32_08540</name>
</gene>
<organism evidence="2 3">
    <name type="scientific">Holdemanella biformis</name>
    <dbReference type="NCBI Taxonomy" id="1735"/>
    <lineage>
        <taxon>Bacteria</taxon>
        <taxon>Bacillati</taxon>
        <taxon>Bacillota</taxon>
        <taxon>Erysipelotrichia</taxon>
        <taxon>Erysipelotrichales</taxon>
        <taxon>Erysipelotrichaceae</taxon>
        <taxon>Holdemanella</taxon>
    </lineage>
</organism>
<dbReference type="Pfam" id="PF00534">
    <property type="entry name" value="Glycos_transf_1"/>
    <property type="match status" value="1"/>
</dbReference>
<dbReference type="Gene3D" id="3.40.50.2000">
    <property type="entry name" value="Glycogen Phosphorylase B"/>
    <property type="match status" value="2"/>
</dbReference>
<evidence type="ECO:0000313" key="2">
    <source>
        <dbReference type="EMBL" id="RGU90595.1"/>
    </source>
</evidence>
<dbReference type="Proteomes" id="UP000265489">
    <property type="component" value="Unassembled WGS sequence"/>
</dbReference>
<accession>A0A395WA04</accession>
<dbReference type="GeneID" id="66579966"/>
<comment type="caution">
    <text evidence="2">The sequence shown here is derived from an EMBL/GenBank/DDBJ whole genome shotgun (WGS) entry which is preliminary data.</text>
</comment>
<dbReference type="InterPro" id="IPR001296">
    <property type="entry name" value="Glyco_trans_1"/>
</dbReference>
<dbReference type="PANTHER" id="PTHR12526">
    <property type="entry name" value="GLYCOSYLTRANSFERASE"/>
    <property type="match status" value="1"/>
</dbReference>
<dbReference type="RefSeq" id="WP_118325481.1">
    <property type="nucleotide sequence ID" value="NZ_QRYH01000016.1"/>
</dbReference>
<sequence length="392" mass="44524">MQLNKKELTVLIVTDFKMICKGSNIYLKDTTYNTMSRYKKIFGNTILCTRNYSNDPIDDFVLANDVVDDVVCISSLFNTLLGKHDSAIKEAVKKSDLVIARVPSIVAYRGARVSYKENKPLFSVAIGCAWDAYWNHKFPGKLIAPYMYFQMRWCMKKSDFALYVTNSFLQERYPSTCKSIGVSDVMIQDTNDNIIKERISTIDNMSYQRITLMTSGSVGNKAKGQEYMIKAIPILNSRGIKVNYILAGGDNPTYLKSIARKYNVEEQVTFMGLLSMSQIYELLDKTDIYIQPSLQEGLPRAVVEAMSRGCPVIGAKTGGIPELIQNECIVPRKSSVSLANTIIQILEREKLKDIAYINFEKSKEYLESILSNERNMYYQNIINALDDCKHDK</sequence>
<dbReference type="GO" id="GO:0016757">
    <property type="term" value="F:glycosyltransferase activity"/>
    <property type="evidence" value="ECO:0007669"/>
    <property type="project" value="InterPro"/>
</dbReference>
<evidence type="ECO:0000259" key="1">
    <source>
        <dbReference type="Pfam" id="PF00534"/>
    </source>
</evidence>
<dbReference type="EMBL" id="QRYQ01000016">
    <property type="protein sequence ID" value="RGU90595.1"/>
    <property type="molecule type" value="Genomic_DNA"/>
</dbReference>
<keyword evidence="2" id="KW-0808">Transferase</keyword>
<dbReference type="AlphaFoldDB" id="A0A395WA04"/>
<proteinExistence type="predicted"/>